<dbReference type="AlphaFoldDB" id="A0A8B6HDJ3"/>
<dbReference type="EMBL" id="UYJE01009867">
    <property type="protein sequence ID" value="VDI77647.1"/>
    <property type="molecule type" value="Genomic_DNA"/>
</dbReference>
<dbReference type="InterPro" id="IPR000358">
    <property type="entry name" value="RNR_small_fam"/>
</dbReference>
<dbReference type="GO" id="GO:0004748">
    <property type="term" value="F:ribonucleoside-diphosphate reductase activity, thioredoxin disulfide as acceptor"/>
    <property type="evidence" value="ECO:0007669"/>
    <property type="project" value="TreeGrafter"/>
</dbReference>
<comment type="caution">
    <text evidence="1">The sequence shown here is derived from an EMBL/GenBank/DDBJ whole genome shotgun (WGS) entry which is preliminary data.</text>
</comment>
<gene>
    <name evidence="1" type="ORF">MGAL_10B017420</name>
</gene>
<keyword evidence="2" id="KW-1185">Reference proteome</keyword>
<dbReference type="GO" id="GO:0005829">
    <property type="term" value="C:cytosol"/>
    <property type="evidence" value="ECO:0007669"/>
    <property type="project" value="TreeGrafter"/>
</dbReference>
<dbReference type="OrthoDB" id="6140349at2759"/>
<evidence type="ECO:0000313" key="2">
    <source>
        <dbReference type="Proteomes" id="UP000596742"/>
    </source>
</evidence>
<dbReference type="Proteomes" id="UP000596742">
    <property type="component" value="Unassembled WGS sequence"/>
</dbReference>
<protein>
    <submittedName>
        <fullName evidence="1">Uncharacterized protein</fullName>
    </submittedName>
</protein>
<evidence type="ECO:0000313" key="1">
    <source>
        <dbReference type="EMBL" id="VDI77647.1"/>
    </source>
</evidence>
<dbReference type="GO" id="GO:0009263">
    <property type="term" value="P:deoxyribonucleotide biosynthetic process"/>
    <property type="evidence" value="ECO:0007669"/>
    <property type="project" value="InterPro"/>
</dbReference>
<proteinExistence type="predicted"/>
<dbReference type="PANTHER" id="PTHR23409:SF21">
    <property type="entry name" value="CAPSID PROTEIN"/>
    <property type="match status" value="1"/>
</dbReference>
<reference evidence="1" key="1">
    <citation type="submission" date="2018-11" db="EMBL/GenBank/DDBJ databases">
        <authorList>
            <person name="Alioto T."/>
            <person name="Alioto T."/>
        </authorList>
    </citation>
    <scope>NUCLEOTIDE SEQUENCE</scope>
</reference>
<name>A0A8B6HDJ3_MYTGA</name>
<organism evidence="1 2">
    <name type="scientific">Mytilus galloprovincialis</name>
    <name type="common">Mediterranean mussel</name>
    <dbReference type="NCBI Taxonomy" id="29158"/>
    <lineage>
        <taxon>Eukaryota</taxon>
        <taxon>Metazoa</taxon>
        <taxon>Spiralia</taxon>
        <taxon>Lophotrochozoa</taxon>
        <taxon>Mollusca</taxon>
        <taxon>Bivalvia</taxon>
        <taxon>Autobranchia</taxon>
        <taxon>Pteriomorphia</taxon>
        <taxon>Mytilida</taxon>
        <taxon>Mytiloidea</taxon>
        <taxon>Mytilidae</taxon>
        <taxon>Mytilinae</taxon>
        <taxon>Mytilus</taxon>
    </lineage>
</organism>
<accession>A0A8B6HDJ3</accession>
<sequence>MDRMYVPNPQKWVKYYENMAKGNHNPYINQSGDGKRKQVGGSLIGSQGTFMIPIENVDHLENQNSSNPLTVQLVSPAQQTVEQAKTELQVLKKGIKRKASPQPLSLTKKRRTEVRSNSQLTGNIIDMEITGKHGMEYVDLKRSKLYVKAKLVKGDGSNLTENEYVGPINLFLQSMFSQVQVTMQGKLVSSTTNHYPYKAMIQTLLSHGSESKTSQLTSQFWIKDVAGHLDDNDVNSGSNRSLNTRSRYFAQSKTGDMEGPLCHDLFHMDRYILNQVAINVRLTRTRPEFCLMTNEVAPDFKVIIEDIVLKACKIQINPAVIYGHAEILKSVNAKYPFTKTEVKQITVAAGTVNFAQDQLFQNIRPNRVVVGFVNALAAAGDYTKNPFNFQHFNLNQIGVFVDNIPVSGNLMRLNFDAVVVPLFQPSIACLK</sequence>
<dbReference type="PANTHER" id="PTHR23409">
    <property type="entry name" value="RIBONUCLEOSIDE-DIPHOSPHATE REDUCTASE SMALL CHAIN"/>
    <property type="match status" value="1"/>
</dbReference>